<feature type="transmembrane region" description="Helical" evidence="5">
    <location>
        <begin position="21"/>
        <end position="43"/>
    </location>
</feature>
<sequence>MPPETTRRSTSHGEGRHDRAWLLALGAPALGMAFTVTVVASYVPVLLEAGSDPVTIGLLVAAEGFLGIFVPALVGNASDRRSRRVRDRLGLLVAAAALVVAGLALVGVLATVGGLSVWVSALALLLLYLGYHAFLAPYWTLFSDTVAPERSGRAVSVEGTWRVLGTGAGLIGGGLLIALQPGLPFLVAAGLVVVTVLVLVRGLGERGDDPVTGETVEGRASTGAIRTLLRDPAIRRLAVANGLWNFALMALRAFVVLFFVAGLQRDTAFVATVVFPLVAVGILAAAPASGWLAERFGHVRLLVVALVAWGGTMAVPPFYTGPWIVAAIPVVAAGAAVVLTLPLSVLMRVTPDERHGAAAGLFGVSRGVGSTLGPVVAGVAIVLLDGVAPFSDTQGYGAFWLVCSAALLLSVPLTWSLRDQPGL</sequence>
<keyword evidence="8" id="KW-1185">Reference proteome</keyword>
<feature type="transmembrane region" description="Helical" evidence="5">
    <location>
        <begin position="299"/>
        <end position="318"/>
    </location>
</feature>
<comment type="subcellular location">
    <subcellularLocation>
        <location evidence="1">Cell membrane</location>
        <topology evidence="1">Multi-pass membrane protein</topology>
    </subcellularLocation>
</comment>
<feature type="transmembrane region" description="Helical" evidence="5">
    <location>
        <begin position="358"/>
        <end position="384"/>
    </location>
</feature>
<dbReference type="SUPFAM" id="SSF103473">
    <property type="entry name" value="MFS general substrate transporter"/>
    <property type="match status" value="1"/>
</dbReference>
<dbReference type="InterPro" id="IPR036259">
    <property type="entry name" value="MFS_trans_sf"/>
</dbReference>
<feature type="transmembrane region" description="Helical" evidence="5">
    <location>
        <begin position="269"/>
        <end position="292"/>
    </location>
</feature>
<feature type="transmembrane region" description="Helical" evidence="5">
    <location>
        <begin position="89"/>
        <end position="112"/>
    </location>
</feature>
<comment type="caution">
    <text evidence="7">The sequence shown here is derived from an EMBL/GenBank/DDBJ whole genome shotgun (WGS) entry which is preliminary data.</text>
</comment>
<feature type="transmembrane region" description="Helical" evidence="5">
    <location>
        <begin position="243"/>
        <end position="263"/>
    </location>
</feature>
<feature type="transmembrane region" description="Helical" evidence="5">
    <location>
        <begin position="160"/>
        <end position="179"/>
    </location>
</feature>
<feature type="transmembrane region" description="Helical" evidence="5">
    <location>
        <begin position="185"/>
        <end position="204"/>
    </location>
</feature>
<dbReference type="AlphaFoldDB" id="A0A7Y9RV56"/>
<evidence type="ECO:0000256" key="3">
    <source>
        <dbReference type="ARBA" id="ARBA00022989"/>
    </source>
</evidence>
<evidence type="ECO:0000259" key="6">
    <source>
        <dbReference type="PROSITE" id="PS50850"/>
    </source>
</evidence>
<evidence type="ECO:0000256" key="4">
    <source>
        <dbReference type="ARBA" id="ARBA00023136"/>
    </source>
</evidence>
<evidence type="ECO:0000256" key="1">
    <source>
        <dbReference type="ARBA" id="ARBA00004651"/>
    </source>
</evidence>
<keyword evidence="3 5" id="KW-1133">Transmembrane helix</keyword>
<proteinExistence type="predicted"/>
<dbReference type="EMBL" id="JACCAC010000001">
    <property type="protein sequence ID" value="NYG55172.1"/>
    <property type="molecule type" value="Genomic_DNA"/>
</dbReference>
<dbReference type="Pfam" id="PF07690">
    <property type="entry name" value="MFS_1"/>
    <property type="match status" value="1"/>
</dbReference>
<dbReference type="InterPro" id="IPR011701">
    <property type="entry name" value="MFS"/>
</dbReference>
<feature type="transmembrane region" description="Helical" evidence="5">
    <location>
        <begin position="55"/>
        <end position="77"/>
    </location>
</feature>
<dbReference type="PANTHER" id="PTHR23528:SF1">
    <property type="entry name" value="MAJOR FACILITATOR SUPERFAMILY (MFS) PROFILE DOMAIN-CONTAINING PROTEIN"/>
    <property type="match status" value="1"/>
</dbReference>
<evidence type="ECO:0000256" key="2">
    <source>
        <dbReference type="ARBA" id="ARBA00022692"/>
    </source>
</evidence>
<dbReference type="GO" id="GO:0005886">
    <property type="term" value="C:plasma membrane"/>
    <property type="evidence" value="ECO:0007669"/>
    <property type="project" value="UniProtKB-SubCell"/>
</dbReference>
<feature type="transmembrane region" description="Helical" evidence="5">
    <location>
        <begin position="324"/>
        <end position="346"/>
    </location>
</feature>
<protein>
    <submittedName>
        <fullName evidence="7">MFS family permease</fullName>
    </submittedName>
</protein>
<evidence type="ECO:0000256" key="5">
    <source>
        <dbReference type="SAM" id="Phobius"/>
    </source>
</evidence>
<dbReference type="RefSeq" id="WP_179517665.1">
    <property type="nucleotide sequence ID" value="NZ_JACCAC010000001.1"/>
</dbReference>
<dbReference type="InterPro" id="IPR020846">
    <property type="entry name" value="MFS_dom"/>
</dbReference>
<reference evidence="7 8" key="1">
    <citation type="submission" date="2020-07" db="EMBL/GenBank/DDBJ databases">
        <title>Sequencing the genomes of 1000 actinobacteria strains.</title>
        <authorList>
            <person name="Klenk H.-P."/>
        </authorList>
    </citation>
    <scope>NUCLEOTIDE SEQUENCE [LARGE SCALE GENOMIC DNA]</scope>
    <source>
        <strain evidence="7 8">DSM 24552</strain>
    </source>
</reference>
<feature type="domain" description="Major facilitator superfamily (MFS) profile" evidence="6">
    <location>
        <begin position="21"/>
        <end position="422"/>
    </location>
</feature>
<dbReference type="Gene3D" id="1.20.1250.20">
    <property type="entry name" value="MFS general substrate transporter like domains"/>
    <property type="match status" value="1"/>
</dbReference>
<keyword evidence="2 5" id="KW-0812">Transmembrane</keyword>
<dbReference type="PROSITE" id="PS50850">
    <property type="entry name" value="MFS"/>
    <property type="match status" value="1"/>
</dbReference>
<evidence type="ECO:0000313" key="7">
    <source>
        <dbReference type="EMBL" id="NYG55172.1"/>
    </source>
</evidence>
<evidence type="ECO:0000313" key="8">
    <source>
        <dbReference type="Proteomes" id="UP000544110"/>
    </source>
</evidence>
<accession>A0A7Y9RV56</accession>
<keyword evidence="4 5" id="KW-0472">Membrane</keyword>
<gene>
    <name evidence="7" type="ORF">BJ989_001476</name>
</gene>
<dbReference type="GO" id="GO:0022857">
    <property type="term" value="F:transmembrane transporter activity"/>
    <property type="evidence" value="ECO:0007669"/>
    <property type="project" value="InterPro"/>
</dbReference>
<dbReference type="PANTHER" id="PTHR23528">
    <property type="match status" value="1"/>
</dbReference>
<feature type="transmembrane region" description="Helical" evidence="5">
    <location>
        <begin position="118"/>
        <end position="139"/>
    </location>
</feature>
<dbReference type="Proteomes" id="UP000544110">
    <property type="component" value="Unassembled WGS sequence"/>
</dbReference>
<name>A0A7Y9RV56_9ACTN</name>
<organism evidence="7 8">
    <name type="scientific">Nocardioides perillae</name>
    <dbReference type="NCBI Taxonomy" id="1119534"/>
    <lineage>
        <taxon>Bacteria</taxon>
        <taxon>Bacillati</taxon>
        <taxon>Actinomycetota</taxon>
        <taxon>Actinomycetes</taxon>
        <taxon>Propionibacteriales</taxon>
        <taxon>Nocardioidaceae</taxon>
        <taxon>Nocardioides</taxon>
    </lineage>
</organism>
<feature type="transmembrane region" description="Helical" evidence="5">
    <location>
        <begin position="396"/>
        <end position="417"/>
    </location>
</feature>